<dbReference type="Proteomes" id="UP000008237">
    <property type="component" value="Unassembled WGS sequence"/>
</dbReference>
<dbReference type="PANTHER" id="PTHR10353">
    <property type="entry name" value="GLYCOSYL HYDROLASE"/>
    <property type="match status" value="1"/>
</dbReference>
<keyword evidence="3" id="KW-0326">Glycosidase</keyword>
<proteinExistence type="inferred from homology"/>
<dbReference type="STRING" id="610380.E2BBV4"/>
<gene>
    <name evidence="5" type="ORF">EAI_01808</name>
</gene>
<dbReference type="GO" id="GO:0008422">
    <property type="term" value="F:beta-glucosidase activity"/>
    <property type="evidence" value="ECO:0007669"/>
    <property type="project" value="TreeGrafter"/>
</dbReference>
<dbReference type="InterPro" id="IPR001360">
    <property type="entry name" value="Glyco_hydro_1"/>
</dbReference>
<dbReference type="PRINTS" id="PR00131">
    <property type="entry name" value="GLHYDRLASE1"/>
</dbReference>
<protein>
    <submittedName>
        <fullName evidence="5">Lactase-phlorizin hydrolase</fullName>
    </submittedName>
</protein>
<keyword evidence="2 5" id="KW-0378">Hydrolase</keyword>
<dbReference type="InterPro" id="IPR017853">
    <property type="entry name" value="GH"/>
</dbReference>
<dbReference type="PANTHER" id="PTHR10353:SF36">
    <property type="entry name" value="LP05116P"/>
    <property type="match status" value="1"/>
</dbReference>
<evidence type="ECO:0000313" key="6">
    <source>
        <dbReference type="Proteomes" id="UP000008237"/>
    </source>
</evidence>
<comment type="similarity">
    <text evidence="1 4">Belongs to the glycosyl hydrolase 1 family.</text>
</comment>
<keyword evidence="6" id="KW-1185">Reference proteome</keyword>
<evidence type="ECO:0000256" key="4">
    <source>
        <dbReference type="RuleBase" id="RU003690"/>
    </source>
</evidence>
<dbReference type="AlphaFoldDB" id="E2BBV4"/>
<organism evidence="6">
    <name type="scientific">Harpegnathos saltator</name>
    <name type="common">Jerdon's jumping ant</name>
    <dbReference type="NCBI Taxonomy" id="610380"/>
    <lineage>
        <taxon>Eukaryota</taxon>
        <taxon>Metazoa</taxon>
        <taxon>Ecdysozoa</taxon>
        <taxon>Arthropoda</taxon>
        <taxon>Hexapoda</taxon>
        <taxon>Insecta</taxon>
        <taxon>Pterygota</taxon>
        <taxon>Neoptera</taxon>
        <taxon>Endopterygota</taxon>
        <taxon>Hymenoptera</taxon>
        <taxon>Apocrita</taxon>
        <taxon>Aculeata</taxon>
        <taxon>Formicoidea</taxon>
        <taxon>Formicidae</taxon>
        <taxon>Ponerinae</taxon>
        <taxon>Ponerini</taxon>
        <taxon>Harpegnathos</taxon>
    </lineage>
</organism>
<evidence type="ECO:0000256" key="3">
    <source>
        <dbReference type="ARBA" id="ARBA00023295"/>
    </source>
</evidence>
<evidence type="ECO:0000256" key="2">
    <source>
        <dbReference type="ARBA" id="ARBA00022801"/>
    </source>
</evidence>
<sequence length="385" mass="44559">MFKLSFSWSRILPNGFTNHVSKDGIQFYKIVLDEIAANEMIPMVTLLHMDLPNDLQKMGGLTNPLFADWFEQYARFVFATFGDKVKYWVTINELNMFCYGGYGNEFVPLLNMSGFADYLCGHHALLAHTRAYRLYDREFRPSQNGKVGYTINFELPQPGDPSSPDDVTAAENDYQWFNNWLVHPVFSSDGDYITMLKERIADRSRIQGFSTSRLPSFTEKQIRDVRGASDFLGIKYYTYDTITSMTNVDVNLVHFDNDNGANESDKAINFKDIPSVFGQLIQRLHKEYHPTIYITENGFPEAALEDKTKVEFLQRHLAEVLKAIYNGVDIQAYLLWSLTDTFEMQLGFQPKYGLFHVDFNDLNLTRTPRLSSKFIARVYQTRRLE</sequence>
<name>E2BBV4_HARSA</name>
<evidence type="ECO:0000313" key="5">
    <source>
        <dbReference type="EMBL" id="EFN86880.1"/>
    </source>
</evidence>
<accession>E2BBV4</accession>
<dbReference type="Gene3D" id="3.20.20.80">
    <property type="entry name" value="Glycosidases"/>
    <property type="match status" value="1"/>
</dbReference>
<dbReference type="EMBL" id="GL447151">
    <property type="protein sequence ID" value="EFN86880.1"/>
    <property type="molecule type" value="Genomic_DNA"/>
</dbReference>
<evidence type="ECO:0000256" key="1">
    <source>
        <dbReference type="ARBA" id="ARBA00010838"/>
    </source>
</evidence>
<dbReference type="Pfam" id="PF00232">
    <property type="entry name" value="Glyco_hydro_1"/>
    <property type="match status" value="1"/>
</dbReference>
<dbReference type="InParanoid" id="E2BBV4"/>
<dbReference type="SUPFAM" id="SSF51445">
    <property type="entry name" value="(Trans)glycosidases"/>
    <property type="match status" value="1"/>
</dbReference>
<dbReference type="OrthoDB" id="65569at2759"/>
<dbReference type="OMA" id="FFCETIF"/>
<reference evidence="5 6" key="1">
    <citation type="journal article" date="2010" name="Science">
        <title>Genomic comparison of the ants Camponotus floridanus and Harpegnathos saltator.</title>
        <authorList>
            <person name="Bonasio R."/>
            <person name="Zhang G."/>
            <person name="Ye C."/>
            <person name="Mutti N.S."/>
            <person name="Fang X."/>
            <person name="Qin N."/>
            <person name="Donahue G."/>
            <person name="Yang P."/>
            <person name="Li Q."/>
            <person name="Li C."/>
            <person name="Zhang P."/>
            <person name="Huang Z."/>
            <person name="Berger S.L."/>
            <person name="Reinberg D."/>
            <person name="Wang J."/>
            <person name="Liebig J."/>
        </authorList>
    </citation>
    <scope>NUCLEOTIDE SEQUENCE [LARGE SCALE GENOMIC DNA]</scope>
    <source>
        <strain evidence="5 6">R22 G/1</strain>
    </source>
</reference>
<dbReference type="GO" id="GO:0005975">
    <property type="term" value="P:carbohydrate metabolic process"/>
    <property type="evidence" value="ECO:0007669"/>
    <property type="project" value="InterPro"/>
</dbReference>